<gene>
    <name evidence="3" type="ORF">GCM10009754_59610</name>
</gene>
<organism evidence="3 4">
    <name type="scientific">Amycolatopsis minnesotensis</name>
    <dbReference type="NCBI Taxonomy" id="337894"/>
    <lineage>
        <taxon>Bacteria</taxon>
        <taxon>Bacillati</taxon>
        <taxon>Actinomycetota</taxon>
        <taxon>Actinomycetes</taxon>
        <taxon>Pseudonocardiales</taxon>
        <taxon>Pseudonocardiaceae</taxon>
        <taxon>Amycolatopsis</taxon>
    </lineage>
</organism>
<protein>
    <recommendedName>
        <fullName evidence="2">FAD dependent oxidoreductase domain-containing protein</fullName>
    </recommendedName>
</protein>
<evidence type="ECO:0000313" key="4">
    <source>
        <dbReference type="Proteomes" id="UP001501116"/>
    </source>
</evidence>
<evidence type="ECO:0000256" key="1">
    <source>
        <dbReference type="ARBA" id="ARBA00023002"/>
    </source>
</evidence>
<keyword evidence="4" id="KW-1185">Reference proteome</keyword>
<feature type="domain" description="FAD dependent oxidoreductase" evidence="2">
    <location>
        <begin position="17"/>
        <end position="413"/>
    </location>
</feature>
<evidence type="ECO:0000259" key="2">
    <source>
        <dbReference type="Pfam" id="PF01266"/>
    </source>
</evidence>
<accession>A0ABP5D965</accession>
<name>A0ABP5D965_9PSEU</name>
<dbReference type="RefSeq" id="WP_344426173.1">
    <property type="nucleotide sequence ID" value="NZ_BAAANN010000027.1"/>
</dbReference>
<dbReference type="InterPro" id="IPR036188">
    <property type="entry name" value="FAD/NAD-bd_sf"/>
</dbReference>
<dbReference type="EMBL" id="BAAANN010000027">
    <property type="protein sequence ID" value="GAA1976092.1"/>
    <property type="molecule type" value="Genomic_DNA"/>
</dbReference>
<dbReference type="SUPFAM" id="SSF51905">
    <property type="entry name" value="FAD/NAD(P)-binding domain"/>
    <property type="match status" value="1"/>
</dbReference>
<dbReference type="PANTHER" id="PTHR13847">
    <property type="entry name" value="SARCOSINE DEHYDROGENASE-RELATED"/>
    <property type="match status" value="1"/>
</dbReference>
<dbReference type="PANTHER" id="PTHR13847:SF287">
    <property type="entry name" value="FAD-DEPENDENT OXIDOREDUCTASE DOMAIN-CONTAINING PROTEIN 1"/>
    <property type="match status" value="1"/>
</dbReference>
<sequence length="448" mass="48226">MTGDDRTSAIPDSATHVVVGAGVHGLSTAWHLARKIRKLGRTPDIVVLDKTAIGAGASGIACGVVRNNYFQPAMRELMAHSVRIWEEYAGELSYHPVGYLQISPECMAGDVAGIHEEQRGIGYESVFVDGASATRRYLRALFPDWRAEGITNVLHEKRGGYANNMASVRGLARMARAEGVRIVEGVRVRGMRRTGGAVTAVRTDAGEIRCEHVVVAAGPWIREVWRMLGQPDRVGIPLDGGAVFDSPMWTYWALQEGTLKVAPDFLADAGGAAPPVIHMDSDAPLYDERGELVTDSLWGVYFKPDANFGGVQGGTAPSRVDRPHDEVAVDPYGPASPEFVVGERFGRTWTAALAHCLGRFEGTAHLLSREPSGGLGCFTPDSFPVFDTVGENVSVIADSNHGYKMIGVGDLVAKEILGAPQALLEPFRLSRFAAGRLHPVSSSPFPWS</sequence>
<dbReference type="Proteomes" id="UP001501116">
    <property type="component" value="Unassembled WGS sequence"/>
</dbReference>
<evidence type="ECO:0000313" key="3">
    <source>
        <dbReference type="EMBL" id="GAA1976092.1"/>
    </source>
</evidence>
<dbReference type="InterPro" id="IPR006076">
    <property type="entry name" value="FAD-dep_OxRdtase"/>
</dbReference>
<dbReference type="Pfam" id="PF01266">
    <property type="entry name" value="DAO"/>
    <property type="match status" value="1"/>
</dbReference>
<reference evidence="4" key="1">
    <citation type="journal article" date="2019" name="Int. J. Syst. Evol. Microbiol.">
        <title>The Global Catalogue of Microorganisms (GCM) 10K type strain sequencing project: providing services to taxonomists for standard genome sequencing and annotation.</title>
        <authorList>
            <consortium name="The Broad Institute Genomics Platform"/>
            <consortium name="The Broad Institute Genome Sequencing Center for Infectious Disease"/>
            <person name="Wu L."/>
            <person name="Ma J."/>
        </authorList>
    </citation>
    <scope>NUCLEOTIDE SEQUENCE [LARGE SCALE GENOMIC DNA]</scope>
    <source>
        <strain evidence="4">JCM 14545</strain>
    </source>
</reference>
<proteinExistence type="predicted"/>
<comment type="caution">
    <text evidence="3">The sequence shown here is derived from an EMBL/GenBank/DDBJ whole genome shotgun (WGS) entry which is preliminary data.</text>
</comment>
<dbReference type="Gene3D" id="3.30.9.10">
    <property type="entry name" value="D-Amino Acid Oxidase, subunit A, domain 2"/>
    <property type="match status" value="1"/>
</dbReference>
<dbReference type="Gene3D" id="3.50.50.60">
    <property type="entry name" value="FAD/NAD(P)-binding domain"/>
    <property type="match status" value="1"/>
</dbReference>
<keyword evidence="1" id="KW-0560">Oxidoreductase</keyword>